<organism evidence="2 3">
    <name type="scientific">Ascosphaera apis ARSEF 7405</name>
    <dbReference type="NCBI Taxonomy" id="392613"/>
    <lineage>
        <taxon>Eukaryota</taxon>
        <taxon>Fungi</taxon>
        <taxon>Dikarya</taxon>
        <taxon>Ascomycota</taxon>
        <taxon>Pezizomycotina</taxon>
        <taxon>Eurotiomycetes</taxon>
        <taxon>Eurotiomycetidae</taxon>
        <taxon>Onygenales</taxon>
        <taxon>Ascosphaeraceae</taxon>
        <taxon>Ascosphaera</taxon>
    </lineage>
</organism>
<feature type="compositionally biased region" description="Polar residues" evidence="1">
    <location>
        <begin position="684"/>
        <end position="696"/>
    </location>
</feature>
<feature type="compositionally biased region" description="Low complexity" evidence="1">
    <location>
        <begin position="216"/>
        <end position="226"/>
    </location>
</feature>
<feature type="compositionally biased region" description="Polar residues" evidence="1">
    <location>
        <begin position="736"/>
        <end position="751"/>
    </location>
</feature>
<gene>
    <name evidence="2" type="ORF">AAP_04265</name>
</gene>
<feature type="compositionally biased region" description="Polar residues" evidence="1">
    <location>
        <begin position="1"/>
        <end position="15"/>
    </location>
</feature>
<accession>A0A166NEJ0</accession>
<protein>
    <submittedName>
        <fullName evidence="2">Uncharacterized protein</fullName>
    </submittedName>
</protein>
<feature type="region of interest" description="Disordered" evidence="1">
    <location>
        <begin position="411"/>
        <end position="431"/>
    </location>
</feature>
<dbReference type="AlphaFoldDB" id="A0A166NEJ0"/>
<proteinExistence type="predicted"/>
<dbReference type="Proteomes" id="UP000242877">
    <property type="component" value="Unassembled WGS sequence"/>
</dbReference>
<evidence type="ECO:0000313" key="2">
    <source>
        <dbReference type="EMBL" id="KZZ89510.1"/>
    </source>
</evidence>
<feature type="region of interest" description="Disordered" evidence="1">
    <location>
        <begin position="145"/>
        <end position="241"/>
    </location>
</feature>
<feature type="region of interest" description="Disordered" evidence="1">
    <location>
        <begin position="501"/>
        <end position="525"/>
    </location>
</feature>
<sequence length="811" mass="87783">MSSETTNTLKGSIKTPTKRSPSKVERTQSSIGDSRRVYDVPTLLNIGRRLGSKSDPVVLNVIPDAVPSGRRRGGDNILKEKTMNRHSRGCSGSSSGSSTLQDTSNAGFAKFLKEHTSPKHQRVTAGGRIVPFELDTKVAPEFKLPVKIDGQDKGQRSPSNQSVRITPNRKPKGPGQDRPIQSSGNFKPKPIPVVGLSPFDSTPTAAPSQAGSNARPSSPGQQPQQQRNMTFPNPAAPLFQPSTEATSVNACNFMNNVAEQPNWSAAPCFSSMSQPPQPPMLPGMYNFGIPTCTSPGVTQPTPQLFQFPPTGAVLNASAPIAAQPLLQPWASTQALEDATREFENISKELEDLDRYLAIRFQIDPTAKRILVEQRMELVEKKNAARAAKEWIEQTLEQNAKQNITPNAAATDSQFLQQPQQPASDATAVYQSGLGSQPSPWISNLMPSFTGSNGYASPIANPNLFLPPYQPLAPPIPAIGGFAGQAPTSSIEKQFTFKAPEPGETQDAATAGQSAKRDNAWDKAPENAPPEIMRVYQNLEDAVKRGANLEPHLQELSRAILNLKHKRSMVQRQRTVSRELARDDSKAKGSNSELNVLTSTAINEKAQGEALPRKASGTENNEKRRFRKKKEPRQNKKESKKSAATSSSNDEVKPSDESVEPSANNDPTKHFSSSSTYTNRGSSSATSEPVTNLSTASRLRYDAATFTPLKQQVESQMKAAEASAVQTTVTAYWAPTTPDSEAVQSLSRSSGNDPMKTKEATSGGIFGWFRRALSPSPESQAARGFAQNIRQNEKESRKASHGGKRAPKARAS</sequence>
<feature type="region of interest" description="Disordered" evidence="1">
    <location>
        <begin position="734"/>
        <end position="760"/>
    </location>
</feature>
<feature type="region of interest" description="Disordered" evidence="1">
    <location>
        <begin position="1"/>
        <end position="33"/>
    </location>
</feature>
<feature type="region of interest" description="Disordered" evidence="1">
    <location>
        <begin position="775"/>
        <end position="811"/>
    </location>
</feature>
<keyword evidence="3" id="KW-1185">Reference proteome</keyword>
<feature type="compositionally biased region" description="Polar residues" evidence="1">
    <location>
        <begin position="587"/>
        <end position="601"/>
    </location>
</feature>
<reference evidence="2 3" key="1">
    <citation type="journal article" date="2016" name="Genome Biol. Evol.">
        <title>Divergent and convergent evolution of fungal pathogenicity.</title>
        <authorList>
            <person name="Shang Y."/>
            <person name="Xiao G."/>
            <person name="Zheng P."/>
            <person name="Cen K."/>
            <person name="Zhan S."/>
            <person name="Wang C."/>
        </authorList>
    </citation>
    <scope>NUCLEOTIDE SEQUENCE [LARGE SCALE GENOMIC DNA]</scope>
    <source>
        <strain evidence="2 3">ARSEF 7405</strain>
    </source>
</reference>
<feature type="region of interest" description="Disordered" evidence="1">
    <location>
        <begin position="67"/>
        <end position="102"/>
    </location>
</feature>
<name>A0A166NEJ0_9EURO</name>
<feature type="compositionally biased region" description="Basic and acidic residues" evidence="1">
    <location>
        <begin position="72"/>
        <end position="83"/>
    </location>
</feature>
<feature type="compositionally biased region" description="Low complexity" evidence="1">
    <location>
        <begin position="89"/>
        <end position="98"/>
    </location>
</feature>
<feature type="compositionally biased region" description="Low complexity" evidence="1">
    <location>
        <begin position="671"/>
        <end position="683"/>
    </location>
</feature>
<dbReference type="VEuPathDB" id="FungiDB:AAP_04265"/>
<feature type="compositionally biased region" description="Basic and acidic residues" evidence="1">
    <location>
        <begin position="145"/>
        <end position="155"/>
    </location>
</feature>
<feature type="region of interest" description="Disordered" evidence="1">
    <location>
        <begin position="566"/>
        <end position="697"/>
    </location>
</feature>
<feature type="compositionally biased region" description="Basic and acidic residues" evidence="1">
    <location>
        <begin position="631"/>
        <end position="640"/>
    </location>
</feature>
<comment type="caution">
    <text evidence="2">The sequence shown here is derived from an EMBL/GenBank/DDBJ whole genome shotgun (WGS) entry which is preliminary data.</text>
</comment>
<evidence type="ECO:0000256" key="1">
    <source>
        <dbReference type="SAM" id="MobiDB-lite"/>
    </source>
</evidence>
<dbReference type="EMBL" id="AZGZ01000020">
    <property type="protein sequence ID" value="KZZ89510.1"/>
    <property type="molecule type" value="Genomic_DNA"/>
</dbReference>
<feature type="compositionally biased region" description="Basic and acidic residues" evidence="1">
    <location>
        <begin position="575"/>
        <end position="586"/>
    </location>
</feature>
<evidence type="ECO:0000313" key="3">
    <source>
        <dbReference type="Proteomes" id="UP000242877"/>
    </source>
</evidence>
<feature type="compositionally biased region" description="Basic residues" evidence="1">
    <location>
        <begin position="798"/>
        <end position="811"/>
    </location>
</feature>
<dbReference type="OrthoDB" id="5401902at2759"/>
<feature type="compositionally biased region" description="Polar residues" evidence="1">
    <location>
        <begin position="156"/>
        <end position="165"/>
    </location>
</feature>
<feature type="compositionally biased region" description="Basic and acidic residues" evidence="1">
    <location>
        <begin position="514"/>
        <end position="524"/>
    </location>
</feature>
<feature type="compositionally biased region" description="Polar residues" evidence="1">
    <location>
        <begin position="199"/>
        <end position="215"/>
    </location>
</feature>